<gene>
    <name evidence="3" type="ORF">HDA39_005293</name>
</gene>
<dbReference type="AlphaFoldDB" id="A0A7W9MW66"/>
<evidence type="ECO:0000313" key="4">
    <source>
        <dbReference type="Proteomes" id="UP000549971"/>
    </source>
</evidence>
<sequence>MATARPTPMAVNRALAQAGTHLATWRRLQQLTSEQVADRAGVSRTTLHRLESGAGASLENTLRVARALGVMDLLVASIDPYNSDVGRLRADEELPQRVRRPAQPRRQTGAES</sequence>
<organism evidence="3 4">
    <name type="scientific">Kribbella italica</name>
    <dbReference type="NCBI Taxonomy" id="1540520"/>
    <lineage>
        <taxon>Bacteria</taxon>
        <taxon>Bacillati</taxon>
        <taxon>Actinomycetota</taxon>
        <taxon>Actinomycetes</taxon>
        <taxon>Propionibacteriales</taxon>
        <taxon>Kribbellaceae</taxon>
        <taxon>Kribbella</taxon>
    </lineage>
</organism>
<name>A0A7W9MW66_9ACTN</name>
<protein>
    <submittedName>
        <fullName evidence="3">Transcriptional regulator with XRE-family HTH domain</fullName>
    </submittedName>
</protein>
<dbReference type="EMBL" id="JACHMY010000001">
    <property type="protein sequence ID" value="MBB5838559.1"/>
    <property type="molecule type" value="Genomic_DNA"/>
</dbReference>
<comment type="caution">
    <text evidence="3">The sequence shown here is derived from an EMBL/GenBank/DDBJ whole genome shotgun (WGS) entry which is preliminary data.</text>
</comment>
<proteinExistence type="predicted"/>
<dbReference type="CDD" id="cd00093">
    <property type="entry name" value="HTH_XRE"/>
    <property type="match status" value="1"/>
</dbReference>
<dbReference type="Proteomes" id="UP000549971">
    <property type="component" value="Unassembled WGS sequence"/>
</dbReference>
<dbReference type="SUPFAM" id="SSF47413">
    <property type="entry name" value="lambda repressor-like DNA-binding domains"/>
    <property type="match status" value="1"/>
</dbReference>
<evidence type="ECO:0000313" key="3">
    <source>
        <dbReference type="EMBL" id="MBB5838559.1"/>
    </source>
</evidence>
<dbReference type="PROSITE" id="PS50943">
    <property type="entry name" value="HTH_CROC1"/>
    <property type="match status" value="1"/>
</dbReference>
<dbReference type="GO" id="GO:0003677">
    <property type="term" value="F:DNA binding"/>
    <property type="evidence" value="ECO:0007669"/>
    <property type="project" value="InterPro"/>
</dbReference>
<dbReference type="SMART" id="SM00530">
    <property type="entry name" value="HTH_XRE"/>
    <property type="match status" value="1"/>
</dbReference>
<reference evidence="3 4" key="1">
    <citation type="submission" date="2020-08" db="EMBL/GenBank/DDBJ databases">
        <title>Sequencing the genomes of 1000 actinobacteria strains.</title>
        <authorList>
            <person name="Klenk H.-P."/>
        </authorList>
    </citation>
    <scope>NUCLEOTIDE SEQUENCE [LARGE SCALE GENOMIC DNA]</scope>
    <source>
        <strain evidence="3 4">DSM 28967</strain>
    </source>
</reference>
<evidence type="ECO:0000259" key="2">
    <source>
        <dbReference type="PROSITE" id="PS50943"/>
    </source>
</evidence>
<evidence type="ECO:0000256" key="1">
    <source>
        <dbReference type="SAM" id="MobiDB-lite"/>
    </source>
</evidence>
<dbReference type="Gene3D" id="1.10.260.40">
    <property type="entry name" value="lambda repressor-like DNA-binding domains"/>
    <property type="match status" value="1"/>
</dbReference>
<feature type="compositionally biased region" description="Basic and acidic residues" evidence="1">
    <location>
        <begin position="86"/>
        <end position="96"/>
    </location>
</feature>
<feature type="domain" description="HTH cro/C1-type" evidence="2">
    <location>
        <begin position="22"/>
        <end position="74"/>
    </location>
</feature>
<dbReference type="Pfam" id="PF13560">
    <property type="entry name" value="HTH_31"/>
    <property type="match status" value="1"/>
</dbReference>
<keyword evidence="4" id="KW-1185">Reference proteome</keyword>
<dbReference type="InterPro" id="IPR001387">
    <property type="entry name" value="Cro/C1-type_HTH"/>
</dbReference>
<accession>A0A7W9MW66</accession>
<dbReference type="RefSeq" id="WP_184799453.1">
    <property type="nucleotide sequence ID" value="NZ_JACHMY010000001.1"/>
</dbReference>
<dbReference type="InterPro" id="IPR010982">
    <property type="entry name" value="Lambda_DNA-bd_dom_sf"/>
</dbReference>
<feature type="region of interest" description="Disordered" evidence="1">
    <location>
        <begin position="85"/>
        <end position="112"/>
    </location>
</feature>